<evidence type="ECO:0000313" key="14">
    <source>
        <dbReference type="EMBL" id="KAK7873075.1"/>
    </source>
</evidence>
<keyword evidence="8 12" id="KW-0496">Mitochondrion</keyword>
<dbReference type="Gene3D" id="1.20.1520.10">
    <property type="entry name" value="ADP-ribosylation factor-like 2-binding protein, domain"/>
    <property type="match status" value="1"/>
</dbReference>
<keyword evidence="6 12" id="KW-0963">Cytoplasm</keyword>
<proteinExistence type="inferred from homology"/>
<dbReference type="PANTHER" id="PTHR15487">
    <property type="entry name" value="ADP-RIBOSYLATION FACTOR-LIKE PROTEIN 2-BINDING PROTEIN"/>
    <property type="match status" value="1"/>
</dbReference>
<keyword evidence="11 12" id="KW-0966">Cell projection</keyword>
<evidence type="ECO:0000256" key="7">
    <source>
        <dbReference type="ARBA" id="ARBA00023069"/>
    </source>
</evidence>
<dbReference type="Pfam" id="PF11527">
    <property type="entry name" value="ARL2_Bind_BART"/>
    <property type="match status" value="1"/>
</dbReference>
<protein>
    <recommendedName>
        <fullName evidence="5 12">ADP-ribosylation factor-like protein 2-binding protein</fullName>
        <shortName evidence="12">ARF-like 2-binding protein</shortName>
    </recommendedName>
</protein>
<evidence type="ECO:0000256" key="5">
    <source>
        <dbReference type="ARBA" id="ARBA00014849"/>
    </source>
</evidence>
<dbReference type="EMBL" id="JAZDUA010000017">
    <property type="protein sequence ID" value="KAK7873075.1"/>
    <property type="molecule type" value="Genomic_DNA"/>
</dbReference>
<accession>A0AAN9ZGY7</accession>
<comment type="subcellular location">
    <subcellularLocation>
        <location evidence="1 12">Cytoplasm</location>
        <location evidence="1 12">Cytoskeleton</location>
        <location evidence="1 12">Cilium basal body</location>
    </subcellularLocation>
    <subcellularLocation>
        <location evidence="3 12">Cytoplasm</location>
        <location evidence="3 12">Cytoskeleton</location>
        <location evidence="3 12">Microtubule organizing center</location>
        <location evidence="3 12">Centrosome</location>
    </subcellularLocation>
    <subcellularLocation>
        <location evidence="12">Cytoplasm</location>
    </subcellularLocation>
    <subcellularLocation>
        <location evidence="2 12">Nucleus</location>
    </subcellularLocation>
    <subcellularLocation>
        <location evidence="12">Mitochondrion intermembrane space</location>
    </subcellularLocation>
</comment>
<evidence type="ECO:0000256" key="12">
    <source>
        <dbReference type="RuleBase" id="RU367099"/>
    </source>
</evidence>
<feature type="domain" description="BART" evidence="13">
    <location>
        <begin position="39"/>
        <end position="151"/>
    </location>
</feature>
<evidence type="ECO:0000256" key="2">
    <source>
        <dbReference type="ARBA" id="ARBA00004123"/>
    </source>
</evidence>
<comment type="caution">
    <text evidence="14">The sequence shown here is derived from an EMBL/GenBank/DDBJ whole genome shotgun (WGS) entry which is preliminary data.</text>
</comment>
<keyword evidence="9 12" id="KW-0206">Cytoskeleton</keyword>
<keyword evidence="10 12" id="KW-0539">Nucleus</keyword>
<dbReference type="AlphaFoldDB" id="A0AAN9ZGY7"/>
<dbReference type="Proteomes" id="UP001378592">
    <property type="component" value="Unassembled WGS sequence"/>
</dbReference>
<evidence type="ECO:0000256" key="1">
    <source>
        <dbReference type="ARBA" id="ARBA00004120"/>
    </source>
</evidence>
<organism evidence="14 15">
    <name type="scientific">Gryllus longicercus</name>
    <dbReference type="NCBI Taxonomy" id="2509291"/>
    <lineage>
        <taxon>Eukaryota</taxon>
        <taxon>Metazoa</taxon>
        <taxon>Ecdysozoa</taxon>
        <taxon>Arthropoda</taxon>
        <taxon>Hexapoda</taxon>
        <taxon>Insecta</taxon>
        <taxon>Pterygota</taxon>
        <taxon>Neoptera</taxon>
        <taxon>Polyneoptera</taxon>
        <taxon>Orthoptera</taxon>
        <taxon>Ensifera</taxon>
        <taxon>Gryllidea</taxon>
        <taxon>Grylloidea</taxon>
        <taxon>Gryllidae</taxon>
        <taxon>Gryllinae</taxon>
        <taxon>Gryllus</taxon>
    </lineage>
</organism>
<dbReference type="InterPro" id="IPR038849">
    <property type="entry name" value="ARL2BP"/>
</dbReference>
<keyword evidence="15" id="KW-1185">Reference proteome</keyword>
<dbReference type="GO" id="GO:0005758">
    <property type="term" value="C:mitochondrial intermembrane space"/>
    <property type="evidence" value="ECO:0007669"/>
    <property type="project" value="UniProtKB-SubCell"/>
</dbReference>
<sequence>MEKMENQDRRGFRVNFDALCLGDDLDVSEEHSSTEDRFFDSVIGHIEDVLLEDEFQNQQKCFLERYWQEFDYGEENKLSYMDIFKEYINVIEKYIEVRLINKIPNFSMEEFIHQLQERKDELDGEVFEILDTFSDFMAFKEMFLDYKAIKEGTVEDLSKDIVVSSKH</sequence>
<dbReference type="GO" id="GO:0005813">
    <property type="term" value="C:centrosome"/>
    <property type="evidence" value="ECO:0007669"/>
    <property type="project" value="UniProtKB-SubCell"/>
</dbReference>
<keyword evidence="7 12" id="KW-0969">Cilium</keyword>
<name>A0AAN9ZGY7_9ORTH</name>
<dbReference type="GO" id="GO:0051457">
    <property type="term" value="P:maintenance of protein location in nucleus"/>
    <property type="evidence" value="ECO:0007669"/>
    <property type="project" value="TreeGrafter"/>
</dbReference>
<dbReference type="InterPro" id="IPR042541">
    <property type="entry name" value="BART_sf"/>
</dbReference>
<dbReference type="PANTHER" id="PTHR15487:SF4">
    <property type="entry name" value="ADP-RIBOSYLATION FACTOR-LIKE PROTEIN 2-BINDING PROTEIN"/>
    <property type="match status" value="1"/>
</dbReference>
<evidence type="ECO:0000256" key="9">
    <source>
        <dbReference type="ARBA" id="ARBA00023212"/>
    </source>
</evidence>
<comment type="function">
    <text evidence="12">Plays a role as an effector of the ADP-ribosylation factor-like protein 2, ARL2.</text>
</comment>
<dbReference type="InterPro" id="IPR023379">
    <property type="entry name" value="BART_dom"/>
</dbReference>
<dbReference type="GO" id="GO:0005634">
    <property type="term" value="C:nucleus"/>
    <property type="evidence" value="ECO:0007669"/>
    <property type="project" value="UniProtKB-SubCell"/>
</dbReference>
<evidence type="ECO:0000256" key="4">
    <source>
        <dbReference type="ARBA" id="ARBA00009880"/>
    </source>
</evidence>
<evidence type="ECO:0000256" key="8">
    <source>
        <dbReference type="ARBA" id="ARBA00023128"/>
    </source>
</evidence>
<evidence type="ECO:0000256" key="11">
    <source>
        <dbReference type="ARBA" id="ARBA00023273"/>
    </source>
</evidence>
<evidence type="ECO:0000313" key="15">
    <source>
        <dbReference type="Proteomes" id="UP001378592"/>
    </source>
</evidence>
<evidence type="ECO:0000259" key="13">
    <source>
        <dbReference type="Pfam" id="PF11527"/>
    </source>
</evidence>
<dbReference type="GO" id="GO:0005929">
    <property type="term" value="C:cilium"/>
    <property type="evidence" value="ECO:0007669"/>
    <property type="project" value="UniProtKB-UniRule"/>
</dbReference>
<reference evidence="14 15" key="1">
    <citation type="submission" date="2024-03" db="EMBL/GenBank/DDBJ databases">
        <title>The genome assembly and annotation of the cricket Gryllus longicercus Weissman &amp; Gray.</title>
        <authorList>
            <person name="Szrajer S."/>
            <person name="Gray D."/>
            <person name="Ylla G."/>
        </authorList>
    </citation>
    <scope>NUCLEOTIDE SEQUENCE [LARGE SCALE GENOMIC DNA]</scope>
    <source>
        <strain evidence="14">DAG 2021-001</strain>
        <tissue evidence="14">Whole body minus gut</tissue>
    </source>
</reference>
<gene>
    <name evidence="14" type="ORF">R5R35_000358</name>
</gene>
<evidence type="ECO:0000256" key="10">
    <source>
        <dbReference type="ARBA" id="ARBA00023242"/>
    </source>
</evidence>
<evidence type="ECO:0000256" key="6">
    <source>
        <dbReference type="ARBA" id="ARBA00022490"/>
    </source>
</evidence>
<comment type="similarity">
    <text evidence="4 12">Belongs to the ARL2BP family.</text>
</comment>
<evidence type="ECO:0000256" key="3">
    <source>
        <dbReference type="ARBA" id="ARBA00004300"/>
    </source>
</evidence>